<comment type="caution">
    <text evidence="6">The sequence shown here is derived from an EMBL/GenBank/DDBJ whole genome shotgun (WGS) entry which is preliminary data.</text>
</comment>
<evidence type="ECO:0000259" key="5">
    <source>
        <dbReference type="Pfam" id="PF00327"/>
    </source>
</evidence>
<dbReference type="Gene3D" id="3.30.1390.20">
    <property type="entry name" value="Ribosomal protein L30, ferredoxin-like fold domain"/>
    <property type="match status" value="1"/>
</dbReference>
<organism evidence="6 7">
    <name type="scientific">Methanococcus voltae</name>
    <dbReference type="NCBI Taxonomy" id="2188"/>
    <lineage>
        <taxon>Archaea</taxon>
        <taxon>Methanobacteriati</taxon>
        <taxon>Methanobacteriota</taxon>
        <taxon>Methanomada group</taxon>
        <taxon>Methanococci</taxon>
        <taxon>Methanococcales</taxon>
        <taxon>Methanococcaceae</taxon>
        <taxon>Methanococcus</taxon>
    </lineage>
</organism>
<dbReference type="PANTHER" id="PTHR11524:SF16">
    <property type="entry name" value="LARGE RIBOSOMAL SUBUNIT PROTEIN UL30"/>
    <property type="match status" value="1"/>
</dbReference>
<reference evidence="6" key="1">
    <citation type="submission" date="2021-03" db="EMBL/GenBank/DDBJ databases">
        <title>Genomic Encyclopedia of Type Strains, Phase IV (KMG-V): Genome sequencing to study the core and pangenomes of soil and plant-associated prokaryotes.</title>
        <authorList>
            <person name="Whitman W."/>
        </authorList>
    </citation>
    <scope>NUCLEOTIDE SEQUENCE</scope>
    <source>
        <strain evidence="6">C4</strain>
    </source>
</reference>
<dbReference type="EMBL" id="JAGGMV010000001">
    <property type="protein sequence ID" value="MBP2200931.1"/>
    <property type="molecule type" value="Genomic_DNA"/>
</dbReference>
<dbReference type="PANTHER" id="PTHR11524">
    <property type="entry name" value="60S RIBOSOMAL PROTEIN L7"/>
    <property type="match status" value="1"/>
</dbReference>
<protein>
    <recommendedName>
        <fullName evidence="4">Large ribosomal subunit protein uL30</fullName>
    </recommendedName>
</protein>
<comment type="subunit">
    <text evidence="4">Part of the 50S ribosomal subunit.</text>
</comment>
<dbReference type="CDD" id="cd01657">
    <property type="entry name" value="Ribosomal_L7_archeal_euk"/>
    <property type="match status" value="1"/>
</dbReference>
<keyword evidence="3 4" id="KW-0687">Ribonucleoprotein</keyword>
<dbReference type="GO" id="GO:0006412">
    <property type="term" value="P:translation"/>
    <property type="evidence" value="ECO:0007669"/>
    <property type="project" value="UniProtKB-UniRule"/>
</dbReference>
<proteinExistence type="inferred from homology"/>
<dbReference type="InterPro" id="IPR018038">
    <property type="entry name" value="Ribosomal_uL30_CS"/>
</dbReference>
<dbReference type="InterPro" id="IPR039699">
    <property type="entry name" value="Ribosomal_uL30"/>
</dbReference>
<dbReference type="PROSITE" id="PS00634">
    <property type="entry name" value="RIBOSOMAL_L30"/>
    <property type="match status" value="1"/>
</dbReference>
<dbReference type="InterPro" id="IPR035808">
    <property type="entry name" value="Ribosomal_uL30_euk_arc"/>
</dbReference>
<evidence type="ECO:0000256" key="3">
    <source>
        <dbReference type="ARBA" id="ARBA00023274"/>
    </source>
</evidence>
<evidence type="ECO:0000256" key="2">
    <source>
        <dbReference type="ARBA" id="ARBA00022980"/>
    </source>
</evidence>
<dbReference type="GO" id="GO:0022625">
    <property type="term" value="C:cytosolic large ribosomal subunit"/>
    <property type="evidence" value="ECO:0007669"/>
    <property type="project" value="UniProtKB-UniRule"/>
</dbReference>
<keyword evidence="2 4" id="KW-0689">Ribosomal protein</keyword>
<gene>
    <name evidence="4" type="primary">rpl30</name>
    <name evidence="6" type="ORF">J3E07_000329</name>
</gene>
<dbReference type="OrthoDB" id="6379at2157"/>
<dbReference type="NCBIfam" id="NF004711">
    <property type="entry name" value="PRK06049.1"/>
    <property type="match status" value="1"/>
</dbReference>
<dbReference type="InterPro" id="IPR016082">
    <property type="entry name" value="Ribosomal_uL30_ferredoxin-like"/>
</dbReference>
<evidence type="ECO:0000313" key="7">
    <source>
        <dbReference type="Proteomes" id="UP000740329"/>
    </source>
</evidence>
<dbReference type="Gene3D" id="1.10.15.30">
    <property type="match status" value="1"/>
</dbReference>
<dbReference type="NCBIfam" id="TIGR01309">
    <property type="entry name" value="uL30_arch"/>
    <property type="match status" value="1"/>
</dbReference>
<dbReference type="GO" id="GO:0000463">
    <property type="term" value="P:maturation of LSU-rRNA from tricistronic rRNA transcript (SSU-rRNA, 5.8S rRNA, LSU-rRNA)"/>
    <property type="evidence" value="ECO:0007669"/>
    <property type="project" value="TreeGrafter"/>
</dbReference>
<dbReference type="Pfam" id="PF00327">
    <property type="entry name" value="Ribosomal_L30"/>
    <property type="match status" value="1"/>
</dbReference>
<dbReference type="InterPro" id="IPR005997">
    <property type="entry name" value="Ribosomal_uL30_arc"/>
</dbReference>
<sequence>MAYAVIRVRGSVGVKKDIADTLKMLRLHKVNHCVIVPENEHYVGMVKKVKDFVTYGEVDNETFEKLILKRGRLAGNNRVSEEIVKESTDLSVSELAEKVMSGEIKLKDTEVKPVFRLHPPRKGYDKEGIKRPFSVGGALGYRAGKINDLIIKMM</sequence>
<dbReference type="HAMAP" id="MF_01371_A">
    <property type="entry name" value="Ribosomal_uL30_A"/>
    <property type="match status" value="1"/>
</dbReference>
<comment type="similarity">
    <text evidence="1 4">Belongs to the universal ribosomal protein uL30 family.</text>
</comment>
<accession>A0A8J7RLB8</accession>
<dbReference type="RefSeq" id="WP_209590354.1">
    <property type="nucleotide sequence ID" value="NZ_JAGGMU010000001.1"/>
</dbReference>
<dbReference type="SUPFAM" id="SSF55129">
    <property type="entry name" value="Ribosomal protein L30p/L7e"/>
    <property type="match status" value="1"/>
</dbReference>
<dbReference type="GO" id="GO:0003723">
    <property type="term" value="F:RNA binding"/>
    <property type="evidence" value="ECO:0007669"/>
    <property type="project" value="TreeGrafter"/>
</dbReference>
<dbReference type="AlphaFoldDB" id="A0A8J7RLB8"/>
<name>A0A8J7RLB8_METVO</name>
<dbReference type="InterPro" id="IPR036919">
    <property type="entry name" value="Ribo_uL30_ferredoxin-like_sf"/>
</dbReference>
<evidence type="ECO:0000256" key="1">
    <source>
        <dbReference type="ARBA" id="ARBA00007594"/>
    </source>
</evidence>
<dbReference type="GO" id="GO:0003735">
    <property type="term" value="F:structural constituent of ribosome"/>
    <property type="evidence" value="ECO:0007669"/>
    <property type="project" value="UniProtKB-UniRule"/>
</dbReference>
<evidence type="ECO:0000256" key="4">
    <source>
        <dbReference type="HAMAP-Rule" id="MF_01371"/>
    </source>
</evidence>
<evidence type="ECO:0000313" key="6">
    <source>
        <dbReference type="EMBL" id="MBP2200931.1"/>
    </source>
</evidence>
<feature type="domain" description="Large ribosomal subunit protein uL30-like ferredoxin-like fold" evidence="5">
    <location>
        <begin position="3"/>
        <end position="53"/>
    </location>
</feature>
<dbReference type="Proteomes" id="UP000740329">
    <property type="component" value="Unassembled WGS sequence"/>
</dbReference>